<keyword evidence="1" id="KW-0732">Signal</keyword>
<dbReference type="STRING" id="5353.A0A1Q3E8H5"/>
<comment type="caution">
    <text evidence="2">The sequence shown here is derived from an EMBL/GenBank/DDBJ whole genome shotgun (WGS) entry which is preliminary data.</text>
</comment>
<name>A0A1Q3E8H5_LENED</name>
<dbReference type="PANTHER" id="PTHR39142">
    <property type="entry name" value="MID1P"/>
    <property type="match status" value="1"/>
</dbReference>
<dbReference type="GO" id="GO:0005262">
    <property type="term" value="F:calcium channel activity"/>
    <property type="evidence" value="ECO:0007669"/>
    <property type="project" value="InterPro"/>
</dbReference>
<evidence type="ECO:0000313" key="3">
    <source>
        <dbReference type="Proteomes" id="UP000188533"/>
    </source>
</evidence>
<dbReference type="Proteomes" id="UP000188533">
    <property type="component" value="Unassembled WGS sequence"/>
</dbReference>
<organism evidence="2 3">
    <name type="scientific">Lentinula edodes</name>
    <name type="common">Shiitake mushroom</name>
    <name type="synonym">Lentinus edodes</name>
    <dbReference type="NCBI Taxonomy" id="5353"/>
    <lineage>
        <taxon>Eukaryota</taxon>
        <taxon>Fungi</taxon>
        <taxon>Dikarya</taxon>
        <taxon>Basidiomycota</taxon>
        <taxon>Agaricomycotina</taxon>
        <taxon>Agaricomycetes</taxon>
        <taxon>Agaricomycetidae</taxon>
        <taxon>Agaricales</taxon>
        <taxon>Marasmiineae</taxon>
        <taxon>Omphalotaceae</taxon>
        <taxon>Lentinula</taxon>
    </lineage>
</organism>
<dbReference type="AlphaFoldDB" id="A0A1Q3E8H5"/>
<feature type="signal peptide" evidence="1">
    <location>
        <begin position="1"/>
        <end position="20"/>
    </location>
</feature>
<dbReference type="EMBL" id="BDGU01000149">
    <property type="protein sequence ID" value="GAW03518.1"/>
    <property type="molecule type" value="Genomic_DNA"/>
</dbReference>
<keyword evidence="3" id="KW-1185">Reference proteome</keyword>
<sequence length="252" mass="26630">MLPETLLCLVNAALIQAATASLSLNAILSLNTQDIPSPPSFSLPAAQNLTITVAYCSSETVSTRFFVTNSTTVDDPGPDGGTNVYEIIVNQGLGTFSASFLDGGVLAIDGTLSDDFSFEIAASDRPMHEVLATFPLLGDTTSNQALLFSPPFDPPIFIDPSYPNYTLPGPSLASPSPPDSSPNFTLLIAPTSSQTLTSLPQTACMMASQSSSGNIANESLWLRDEDGWRTQWLMAGLSPQTNYTAPPYSLVP</sequence>
<reference evidence="2 3" key="2">
    <citation type="submission" date="2017-02" db="EMBL/GenBank/DDBJ databases">
        <title>A genome survey and senescence transcriptome analysis in Lentinula edodes.</title>
        <authorList>
            <person name="Sakamoto Y."/>
            <person name="Nakade K."/>
            <person name="Sato S."/>
            <person name="Yoshida Y."/>
            <person name="Miyazaki K."/>
            <person name="Natsume S."/>
            <person name="Konno N."/>
        </authorList>
    </citation>
    <scope>NUCLEOTIDE SEQUENCE [LARGE SCALE GENOMIC DNA]</scope>
    <source>
        <strain evidence="2 3">NBRC 111202</strain>
    </source>
</reference>
<proteinExistence type="predicted"/>
<dbReference type="PANTHER" id="PTHR39142:SF1">
    <property type="entry name" value="AEL197CP"/>
    <property type="match status" value="1"/>
</dbReference>
<protein>
    <submittedName>
        <fullName evidence="2">Calcium-permeable channel-like protein</fullName>
    </submittedName>
</protein>
<evidence type="ECO:0000313" key="2">
    <source>
        <dbReference type="EMBL" id="GAW03518.1"/>
    </source>
</evidence>
<dbReference type="GO" id="GO:0098703">
    <property type="term" value="P:calcium ion import across plasma membrane"/>
    <property type="evidence" value="ECO:0007669"/>
    <property type="project" value="InterPro"/>
</dbReference>
<accession>A0A1Q3E8H5</accession>
<dbReference type="InterPro" id="IPR024338">
    <property type="entry name" value="MID1/Yam8"/>
</dbReference>
<gene>
    <name evidence="2" type="ORF">LENED_005248</name>
</gene>
<reference evidence="2 3" key="1">
    <citation type="submission" date="2016-08" db="EMBL/GenBank/DDBJ databases">
        <authorList>
            <consortium name="Lentinula edodes genome sequencing consortium"/>
            <person name="Sakamoto Y."/>
            <person name="Nakade K."/>
            <person name="Sato S."/>
            <person name="Yoshida Y."/>
            <person name="Miyazaki K."/>
            <person name="Natsume S."/>
            <person name="Konno N."/>
        </authorList>
    </citation>
    <scope>NUCLEOTIDE SEQUENCE [LARGE SCALE GENOMIC DNA]</scope>
    <source>
        <strain evidence="2 3">NBRC 111202</strain>
    </source>
</reference>
<feature type="chain" id="PRO_5012071933" evidence="1">
    <location>
        <begin position="21"/>
        <end position="252"/>
    </location>
</feature>
<dbReference type="Pfam" id="PF12929">
    <property type="entry name" value="Mid1"/>
    <property type="match status" value="1"/>
</dbReference>
<evidence type="ECO:0000256" key="1">
    <source>
        <dbReference type="SAM" id="SignalP"/>
    </source>
</evidence>